<dbReference type="GeneID" id="28833460"/>
<proteinExistence type="predicted"/>
<reference evidence="6 7" key="1">
    <citation type="submission" date="2016-03" db="EMBL/GenBank/DDBJ databases">
        <title>Comparative genomics of Pseudogymnoascus destructans, the fungus causing white-nose syndrome of bats.</title>
        <authorList>
            <person name="Palmer J.M."/>
            <person name="Drees K.P."/>
            <person name="Foster J.T."/>
            <person name="Lindner D.L."/>
        </authorList>
    </citation>
    <scope>NUCLEOTIDE SEQUENCE [LARGE SCALE GENOMIC DNA]</scope>
    <source>
        <strain evidence="6 7">UAMH 10579</strain>
    </source>
</reference>
<keyword evidence="2" id="KW-0863">Zinc-finger</keyword>
<evidence type="ECO:0000256" key="2">
    <source>
        <dbReference type="ARBA" id="ARBA00022771"/>
    </source>
</evidence>
<evidence type="ECO:0000256" key="1">
    <source>
        <dbReference type="ARBA" id="ARBA00022723"/>
    </source>
</evidence>
<evidence type="ECO:0000313" key="7">
    <source>
        <dbReference type="Proteomes" id="UP000091956"/>
    </source>
</evidence>
<feature type="compositionally biased region" description="Basic and acidic residues" evidence="4">
    <location>
        <begin position="20"/>
        <end position="35"/>
    </location>
</feature>
<evidence type="ECO:0000256" key="3">
    <source>
        <dbReference type="ARBA" id="ARBA00022833"/>
    </source>
</evidence>
<sequence>MSSSNLLASMKALDLSPSQGDKDSKVIHVKNDKPIPKPRANRRFNAEGSSPKLSSTEQWDTSLPSAARNAESGTLATSHRAPKSRRRQKPKARGLDKSWSMYPALHDSVSHLLEEDDLSFTFFAIDEDKGSIEEYDTNIMGRFKCLNEVCPKAGWASNIIAITIRMYSEQQYNARVYHQRCKSCGSLSQPFPDDSYAKRIAYRLKKWSGIEMDRPSYTVRGSKRPHESALCEGCKHGHCKLSLVLEWKGV</sequence>
<dbReference type="EMBL" id="KV460206">
    <property type="protein sequence ID" value="OBU01455.2"/>
    <property type="molecule type" value="Genomic_DNA"/>
</dbReference>
<dbReference type="RefSeq" id="XP_059320125.1">
    <property type="nucleotide sequence ID" value="XM_059463244.1"/>
</dbReference>
<organism evidence="6 7">
    <name type="scientific">Pseudogymnoascus verrucosus</name>
    <dbReference type="NCBI Taxonomy" id="342668"/>
    <lineage>
        <taxon>Eukaryota</taxon>
        <taxon>Fungi</taxon>
        <taxon>Dikarya</taxon>
        <taxon>Ascomycota</taxon>
        <taxon>Pezizomycotina</taxon>
        <taxon>Leotiomycetes</taxon>
        <taxon>Thelebolales</taxon>
        <taxon>Thelebolaceae</taxon>
        <taxon>Pseudogymnoascus</taxon>
    </lineage>
</organism>
<evidence type="ECO:0000259" key="5">
    <source>
        <dbReference type="SMART" id="SM01328"/>
    </source>
</evidence>
<dbReference type="InterPro" id="IPR027377">
    <property type="entry name" value="ZAR1/RTP1-5-like_Znf-3CxxC"/>
</dbReference>
<protein>
    <recommendedName>
        <fullName evidence="5">3CxxC-type domain-containing protein</fullName>
    </recommendedName>
</protein>
<dbReference type="GO" id="GO:0008270">
    <property type="term" value="F:zinc ion binding"/>
    <property type="evidence" value="ECO:0007669"/>
    <property type="project" value="UniProtKB-KW"/>
</dbReference>
<gene>
    <name evidence="6" type="ORF">VE01_00074</name>
</gene>
<feature type="compositionally biased region" description="Polar residues" evidence="4">
    <location>
        <begin position="47"/>
        <end position="64"/>
    </location>
</feature>
<reference evidence="7" key="2">
    <citation type="journal article" date="2018" name="Nat. Commun.">
        <title>Extreme sensitivity to ultraviolet light in the fungal pathogen causing white-nose syndrome of bats.</title>
        <authorList>
            <person name="Palmer J.M."/>
            <person name="Drees K.P."/>
            <person name="Foster J.T."/>
            <person name="Lindner D.L."/>
        </authorList>
    </citation>
    <scope>NUCLEOTIDE SEQUENCE [LARGE SCALE GENOMIC DNA]</scope>
    <source>
        <strain evidence="7">UAMH 10579</strain>
    </source>
</reference>
<dbReference type="Pfam" id="PF13695">
    <property type="entry name" value="Zn_ribbon_3CxxC"/>
    <property type="match status" value="1"/>
</dbReference>
<dbReference type="AlphaFoldDB" id="A0A2P2SXC6"/>
<keyword evidence="1" id="KW-0479">Metal-binding</keyword>
<feature type="compositionally biased region" description="Basic residues" evidence="4">
    <location>
        <begin position="80"/>
        <end position="92"/>
    </location>
</feature>
<dbReference type="SMART" id="SM01328">
    <property type="entry name" value="zf-3CxxC"/>
    <property type="match status" value="1"/>
</dbReference>
<dbReference type="Proteomes" id="UP000091956">
    <property type="component" value="Unassembled WGS sequence"/>
</dbReference>
<feature type="region of interest" description="Disordered" evidence="4">
    <location>
        <begin position="1"/>
        <end position="96"/>
    </location>
</feature>
<keyword evidence="3" id="KW-0862">Zinc</keyword>
<feature type="domain" description="3CxxC-type" evidence="5">
    <location>
        <begin position="138"/>
        <end position="237"/>
    </location>
</feature>
<evidence type="ECO:0000313" key="6">
    <source>
        <dbReference type="EMBL" id="OBU01455.2"/>
    </source>
</evidence>
<dbReference type="STRING" id="342668.A0A2P2SXC6"/>
<accession>A0A2P2SXC6</accession>
<keyword evidence="7" id="KW-1185">Reference proteome</keyword>
<name>A0A2P2SXC6_9PEZI</name>
<evidence type="ECO:0000256" key="4">
    <source>
        <dbReference type="SAM" id="MobiDB-lite"/>
    </source>
</evidence>